<dbReference type="Gene3D" id="2.60.120.380">
    <property type="match status" value="1"/>
</dbReference>
<evidence type="ECO:0000256" key="1">
    <source>
        <dbReference type="SAM" id="SignalP"/>
    </source>
</evidence>
<protein>
    <submittedName>
        <fullName evidence="2">Gliding motility-associated-like protein</fullName>
    </submittedName>
</protein>
<organism evidence="2 3">
    <name type="scientific">Chryseobacterium camelliae</name>
    <dbReference type="NCBI Taxonomy" id="1265445"/>
    <lineage>
        <taxon>Bacteria</taxon>
        <taxon>Pseudomonadati</taxon>
        <taxon>Bacteroidota</taxon>
        <taxon>Flavobacteriia</taxon>
        <taxon>Flavobacteriales</taxon>
        <taxon>Weeksellaceae</taxon>
        <taxon>Chryseobacterium group</taxon>
        <taxon>Chryseobacterium</taxon>
    </lineage>
</organism>
<sequence>MKKLLLVLLLSLSHLYFSQSDCATAIAVCGNAGQSYTPSGYGNTQESPLGGCLSTEHFSVWYKFTIATGGTLTFVIDPTVDPNNPVSTDYDWAVYGPNVQCGSLGTPVRCSYAAGGGPTGLNMTSTDTTEGAGGDRFVKYMDVLPGETYYMIVDNFSSNTMGFSLTWGGTATLASPFTDPNLTPNPFVAPGNASATPGAPNEILKCQLPTTFDFATLTNGILNGNPNFQVSYHYSSNDALTGANPITAPVTVNGTDIYYYSIHYQDPANPSNPINSCTQIGPFKFKQGNIVAEDANLLACNNNGAGTGTFDLTLADVFSEPTATKKYYPTMNDLNAGTNQIMNPTAYVSGPGKVYVKVTSSEGCSDDAVITLDFLPVVVVQDATLESCYIDTNITTAAFDLTTAAVSTQTGVTKKFYTTNANALSQTNEILNPAAYISANGVVFVRVTSADGCFAISKINLIVLPPVKSTVLKDQIICIEDRTTLDAGPGFDGYEWSTGATTQSIQGVGVGMYWVKLKTGKCYTLQNVRVYSSEQPVITGIEISNNTITISANGGKSPYRYSIDGVNWQDSNVFTGLPRGEAKVYVKDAYDCNPVEVQVTVPNLINVITPNGDNINDEIDYSALAYKKNLVFTIYDRYGNQLYIADQIRNFKWNGTSGGKKVLTGTYWYTISWTENDKNNTQTKYNGWVLVKNRE</sequence>
<dbReference type="Proteomes" id="UP001225072">
    <property type="component" value="Unassembled WGS sequence"/>
</dbReference>
<keyword evidence="1" id="KW-0732">Signal</keyword>
<name>A0ABU0TND8_9FLAO</name>
<feature type="chain" id="PRO_5045919944" evidence="1">
    <location>
        <begin position="24"/>
        <end position="695"/>
    </location>
</feature>
<gene>
    <name evidence="2" type="ORF">QE404_003643</name>
</gene>
<dbReference type="NCBIfam" id="TIGR04131">
    <property type="entry name" value="Bac_Flav_CTERM"/>
    <property type="match status" value="1"/>
</dbReference>
<comment type="caution">
    <text evidence="2">The sequence shown here is derived from an EMBL/GenBank/DDBJ whole genome shotgun (WGS) entry which is preliminary data.</text>
</comment>
<accession>A0ABU0TND8</accession>
<reference evidence="2 3" key="1">
    <citation type="submission" date="2023-07" db="EMBL/GenBank/DDBJ databases">
        <title>Functional and genomic diversity of the sorghum phyllosphere microbiome.</title>
        <authorList>
            <person name="Shade A."/>
        </authorList>
    </citation>
    <scope>NUCLEOTIDE SEQUENCE [LARGE SCALE GENOMIC DNA]</scope>
    <source>
        <strain evidence="2 3">SORGH_AS_1064</strain>
    </source>
</reference>
<keyword evidence="3" id="KW-1185">Reference proteome</keyword>
<dbReference type="RefSeq" id="WP_307452805.1">
    <property type="nucleotide sequence ID" value="NZ_JAUTAL010000001.1"/>
</dbReference>
<evidence type="ECO:0000313" key="3">
    <source>
        <dbReference type="Proteomes" id="UP001225072"/>
    </source>
</evidence>
<feature type="signal peptide" evidence="1">
    <location>
        <begin position="1"/>
        <end position="23"/>
    </location>
</feature>
<evidence type="ECO:0000313" key="2">
    <source>
        <dbReference type="EMBL" id="MDQ1098496.1"/>
    </source>
</evidence>
<dbReference type="InterPro" id="IPR026341">
    <property type="entry name" value="T9SS_type_B"/>
</dbReference>
<proteinExistence type="predicted"/>
<dbReference type="Pfam" id="PF13585">
    <property type="entry name" value="CHU_C"/>
    <property type="match status" value="1"/>
</dbReference>
<dbReference type="EMBL" id="JAUTAL010000001">
    <property type="protein sequence ID" value="MDQ1098496.1"/>
    <property type="molecule type" value="Genomic_DNA"/>
</dbReference>